<evidence type="ECO:0000313" key="6">
    <source>
        <dbReference type="Proteomes" id="UP000664414"/>
    </source>
</evidence>
<evidence type="ECO:0000256" key="3">
    <source>
        <dbReference type="ARBA" id="ARBA00023004"/>
    </source>
</evidence>
<accession>A0A8J7PGN5</accession>
<dbReference type="PANTHER" id="PTHR13096">
    <property type="entry name" value="MINA53 MYC INDUCED NUCLEAR ANTIGEN"/>
    <property type="match status" value="1"/>
</dbReference>
<name>A0A8J7PGN5_9PROT</name>
<evidence type="ECO:0000259" key="4">
    <source>
        <dbReference type="PROSITE" id="PS51184"/>
    </source>
</evidence>
<reference evidence="5" key="1">
    <citation type="submission" date="2021-02" db="EMBL/GenBank/DDBJ databases">
        <title>Thiocyanate and organic carbon inputs drive convergent selection for specific autotrophic Afipia and Thiobacillus strains within complex microbiomes.</title>
        <authorList>
            <person name="Huddy R.J."/>
            <person name="Sachdeva R."/>
            <person name="Kadzinga F."/>
            <person name="Kantor R.S."/>
            <person name="Harrison S.T.L."/>
            <person name="Banfield J.F."/>
        </authorList>
    </citation>
    <scope>NUCLEOTIDE SEQUENCE</scope>
    <source>
        <strain evidence="5">SCN18_10_11_15_R4_P_38_20</strain>
    </source>
</reference>
<keyword evidence="3" id="KW-0408">Iron</keyword>
<gene>
    <name evidence="5" type="ORF">J0H12_01360</name>
</gene>
<evidence type="ECO:0000313" key="5">
    <source>
        <dbReference type="EMBL" id="MBN9412560.1"/>
    </source>
</evidence>
<dbReference type="EMBL" id="JAFKGL010000011">
    <property type="protein sequence ID" value="MBN9412560.1"/>
    <property type="molecule type" value="Genomic_DNA"/>
</dbReference>
<organism evidence="5 6">
    <name type="scientific">Candidatus Paracaedimonas acanthamoebae</name>
    <dbReference type="NCBI Taxonomy" id="244581"/>
    <lineage>
        <taxon>Bacteria</taxon>
        <taxon>Pseudomonadati</taxon>
        <taxon>Pseudomonadota</taxon>
        <taxon>Alphaproteobacteria</taxon>
        <taxon>Holosporales</taxon>
        <taxon>Caedimonadaceae</taxon>
        <taxon>Candidatus Paracaedimonas</taxon>
    </lineage>
</organism>
<sequence>MNSGIFFEDIIRPLSRSKFLQDFFDQKHFYHEGEASRFRDLLSSDQLKEFIKISPLWNEATLRLYHQGHAILPDHFCKPSSTLDQGITLRPDFDLILSHLAQGATLVANDIGTLTPGLRNISHQLAENLEAPVQANLYYSVKAQPGFLSHFDVHDVFVFHLEGEKKWRLYEGKAVAPIQHPLFNHLSQEMHEAQKGPLLTEIHLKPGSFLYIPRGMYHDALALTDHSLHISFGVTRPIGLKAITLLFEAMVYEKIARQNVPFFDDSHHFSEYLKNLGKCANDILNNSHFQAQLKAQLTSEYKKTS</sequence>
<dbReference type="InterPro" id="IPR039994">
    <property type="entry name" value="NO66-like"/>
</dbReference>
<feature type="domain" description="JmjC" evidence="4">
    <location>
        <begin position="79"/>
        <end position="251"/>
    </location>
</feature>
<dbReference type="GO" id="GO:0046872">
    <property type="term" value="F:metal ion binding"/>
    <property type="evidence" value="ECO:0007669"/>
    <property type="project" value="UniProtKB-KW"/>
</dbReference>
<evidence type="ECO:0000256" key="1">
    <source>
        <dbReference type="ARBA" id="ARBA00001954"/>
    </source>
</evidence>
<dbReference type="SUPFAM" id="SSF51197">
    <property type="entry name" value="Clavaminate synthase-like"/>
    <property type="match status" value="1"/>
</dbReference>
<proteinExistence type="predicted"/>
<dbReference type="PROSITE" id="PS51184">
    <property type="entry name" value="JMJC"/>
    <property type="match status" value="1"/>
</dbReference>
<dbReference type="PANTHER" id="PTHR13096:SF8">
    <property type="entry name" value="RIBOSOMAL OXYGENASE 1"/>
    <property type="match status" value="1"/>
</dbReference>
<comment type="caution">
    <text evidence="5">The sequence shown here is derived from an EMBL/GenBank/DDBJ whole genome shotgun (WGS) entry which is preliminary data.</text>
</comment>
<evidence type="ECO:0000256" key="2">
    <source>
        <dbReference type="ARBA" id="ARBA00022723"/>
    </source>
</evidence>
<dbReference type="Gene3D" id="2.60.120.650">
    <property type="entry name" value="Cupin"/>
    <property type="match status" value="1"/>
</dbReference>
<protein>
    <recommendedName>
        <fullName evidence="4">JmjC domain-containing protein</fullName>
    </recommendedName>
</protein>
<dbReference type="Proteomes" id="UP000664414">
    <property type="component" value="Unassembled WGS sequence"/>
</dbReference>
<comment type="cofactor">
    <cofactor evidence="1">
        <name>Fe(2+)</name>
        <dbReference type="ChEBI" id="CHEBI:29033"/>
    </cofactor>
</comment>
<keyword evidence="2" id="KW-0479">Metal-binding</keyword>
<dbReference type="Pfam" id="PF08007">
    <property type="entry name" value="JmjC_2"/>
    <property type="match status" value="1"/>
</dbReference>
<dbReference type="AlphaFoldDB" id="A0A8J7PGN5"/>
<dbReference type="InterPro" id="IPR003347">
    <property type="entry name" value="JmjC_dom"/>
</dbReference>